<sequence length="85" mass="9900">MDATVSLDSVWNLVRSLSIDNQKWLADKVYEELSHVQRKSKDFVFPHRHAGADVSFEVKAMVADRLPVDIDIEEEKKKMWEELAQ</sequence>
<comment type="caution">
    <text evidence="1">The sequence shown here is derived from an EMBL/GenBank/DDBJ whole genome shotgun (WGS) entry which is preliminary data.</text>
</comment>
<gene>
    <name evidence="1" type="ORF">IAB08_03405</name>
</gene>
<name>A0A9D9DSE5_9BACT</name>
<accession>A0A9D9DSE5</accession>
<proteinExistence type="predicted"/>
<protein>
    <submittedName>
        <fullName evidence="1">Uncharacterized protein</fullName>
    </submittedName>
</protein>
<dbReference type="AlphaFoldDB" id="A0A9D9DSE5"/>
<organism evidence="1 2">
    <name type="scientific">Candidatus Pullibacteroides excrementavium</name>
    <dbReference type="NCBI Taxonomy" id="2840905"/>
    <lineage>
        <taxon>Bacteria</taxon>
        <taxon>Pseudomonadati</taxon>
        <taxon>Bacteroidota</taxon>
        <taxon>Bacteroidia</taxon>
        <taxon>Bacteroidales</taxon>
        <taxon>Candidatus Pullibacteroides</taxon>
    </lineage>
</organism>
<evidence type="ECO:0000313" key="2">
    <source>
        <dbReference type="Proteomes" id="UP000823612"/>
    </source>
</evidence>
<dbReference type="Proteomes" id="UP000823612">
    <property type="component" value="Unassembled WGS sequence"/>
</dbReference>
<reference evidence="1" key="1">
    <citation type="submission" date="2020-10" db="EMBL/GenBank/DDBJ databases">
        <authorList>
            <person name="Gilroy R."/>
        </authorList>
    </citation>
    <scope>NUCLEOTIDE SEQUENCE</scope>
    <source>
        <strain evidence="1">2889</strain>
    </source>
</reference>
<dbReference type="EMBL" id="JADIMZ010000049">
    <property type="protein sequence ID" value="MBO8432327.1"/>
    <property type="molecule type" value="Genomic_DNA"/>
</dbReference>
<evidence type="ECO:0000313" key="1">
    <source>
        <dbReference type="EMBL" id="MBO8432327.1"/>
    </source>
</evidence>
<reference evidence="1" key="2">
    <citation type="journal article" date="2021" name="PeerJ">
        <title>Extensive microbial diversity within the chicken gut microbiome revealed by metagenomics and culture.</title>
        <authorList>
            <person name="Gilroy R."/>
            <person name="Ravi A."/>
            <person name="Getino M."/>
            <person name="Pursley I."/>
            <person name="Horton D.L."/>
            <person name="Alikhan N.F."/>
            <person name="Baker D."/>
            <person name="Gharbi K."/>
            <person name="Hall N."/>
            <person name="Watson M."/>
            <person name="Adriaenssens E.M."/>
            <person name="Foster-Nyarko E."/>
            <person name="Jarju S."/>
            <person name="Secka A."/>
            <person name="Antonio M."/>
            <person name="Oren A."/>
            <person name="Chaudhuri R.R."/>
            <person name="La Ragione R."/>
            <person name="Hildebrand F."/>
            <person name="Pallen M.J."/>
        </authorList>
    </citation>
    <scope>NUCLEOTIDE SEQUENCE</scope>
    <source>
        <strain evidence="1">2889</strain>
    </source>
</reference>